<dbReference type="PROSITE" id="PS51781">
    <property type="entry name" value="SH3B"/>
    <property type="match status" value="1"/>
</dbReference>
<dbReference type="EMBL" id="PEXA01000008">
    <property type="protein sequence ID" value="PIU33403.1"/>
    <property type="molecule type" value="Genomic_DNA"/>
</dbReference>
<proteinExistence type="predicted"/>
<feature type="non-terminal residue" evidence="2">
    <location>
        <position position="1"/>
    </location>
</feature>
<evidence type="ECO:0000259" key="1">
    <source>
        <dbReference type="PROSITE" id="PS51781"/>
    </source>
</evidence>
<name>A0A2M6YQM3_9BACT</name>
<comment type="caution">
    <text evidence="2">The sequence shown here is derived from an EMBL/GenBank/DDBJ whole genome shotgun (WGS) entry which is preliminary data.</text>
</comment>
<dbReference type="Gene3D" id="2.30.30.40">
    <property type="entry name" value="SH3 Domains"/>
    <property type="match status" value="1"/>
</dbReference>
<evidence type="ECO:0000313" key="3">
    <source>
        <dbReference type="Proteomes" id="UP000229559"/>
    </source>
</evidence>
<dbReference type="Pfam" id="PF08239">
    <property type="entry name" value="SH3_3"/>
    <property type="match status" value="1"/>
</dbReference>
<protein>
    <recommendedName>
        <fullName evidence="1">SH3b domain-containing protein</fullName>
    </recommendedName>
</protein>
<evidence type="ECO:0000313" key="2">
    <source>
        <dbReference type="EMBL" id="PIU33403.1"/>
    </source>
</evidence>
<accession>A0A2M6YQM3</accession>
<feature type="domain" description="SH3b" evidence="1">
    <location>
        <begin position="1"/>
        <end position="55"/>
    </location>
</feature>
<dbReference type="Proteomes" id="UP000229559">
    <property type="component" value="Unassembled WGS sequence"/>
</dbReference>
<gene>
    <name evidence="2" type="ORF">COT04_00245</name>
</gene>
<reference evidence="3" key="1">
    <citation type="submission" date="2017-09" db="EMBL/GenBank/DDBJ databases">
        <title>Depth-based differentiation of microbial function through sediment-hosted aquifers and enrichment of novel symbionts in the deep terrestrial subsurface.</title>
        <authorList>
            <person name="Probst A.J."/>
            <person name="Ladd B."/>
            <person name="Jarett J.K."/>
            <person name="Geller-Mcgrath D.E."/>
            <person name="Sieber C.M.K."/>
            <person name="Emerson J.B."/>
            <person name="Anantharaman K."/>
            <person name="Thomas B.C."/>
            <person name="Malmstrom R."/>
            <person name="Stieglmeier M."/>
            <person name="Klingl A."/>
            <person name="Woyke T."/>
            <person name="Ryan C.M."/>
            <person name="Banfield J.F."/>
        </authorList>
    </citation>
    <scope>NUCLEOTIDE SEQUENCE [LARGE SCALE GENOMIC DNA]</scope>
</reference>
<dbReference type="InterPro" id="IPR003646">
    <property type="entry name" value="SH3-like_bac-type"/>
</dbReference>
<dbReference type="AlphaFoldDB" id="A0A2M6YQM3"/>
<sequence length="55" mass="6168">GPSTSATETAQIKPGEMYPYLDEEKLDTSGGKWLKIEYKKDEEGWVSGVYVDLVK</sequence>
<organism evidence="2 3">
    <name type="scientific">Candidatus Shapirobacteria bacterium CG07_land_8_20_14_0_80_39_12</name>
    <dbReference type="NCBI Taxonomy" id="1974480"/>
    <lineage>
        <taxon>Bacteria</taxon>
        <taxon>Candidatus Shapironibacteriota</taxon>
    </lineage>
</organism>